<dbReference type="InterPro" id="IPR024185">
    <property type="entry name" value="FTHF_cligase-like_sf"/>
</dbReference>
<keyword evidence="2 4" id="KW-0547">Nucleotide-binding</keyword>
<evidence type="ECO:0000256" key="2">
    <source>
        <dbReference type="ARBA" id="ARBA00022741"/>
    </source>
</evidence>
<sequence length="192" mass="21481">MQASGERNALRRRLLQQRLQTAPSLRQQWDAVLMQQLLDWCHQQQPSSLAVYWPIQAEPDLRACYPQLVSMGISLALPWVVQADAPLQFLAWQPGDAMEADRYGIPLPAQRTHLLMPEVVLVPCVGFNADAYRLGYGGGFYDRTLAAFPSIRALGVAYRCAQADFLPGEHDIPMQWMLTEDQADACTGGHQS</sequence>
<dbReference type="PANTHER" id="PTHR23407:SF1">
    <property type="entry name" value="5-FORMYLTETRAHYDROFOLATE CYCLO-LIGASE"/>
    <property type="match status" value="1"/>
</dbReference>
<dbReference type="EMBL" id="JACOGC010000001">
    <property type="protein sequence ID" value="MBC3884036.1"/>
    <property type="molecule type" value="Genomic_DNA"/>
</dbReference>
<keyword evidence="4" id="KW-0460">Magnesium</keyword>
<evidence type="ECO:0000256" key="4">
    <source>
        <dbReference type="RuleBase" id="RU361279"/>
    </source>
</evidence>
<dbReference type="Gene3D" id="3.40.50.10420">
    <property type="entry name" value="NagB/RpiA/CoA transferase-like"/>
    <property type="match status" value="1"/>
</dbReference>
<keyword evidence="4" id="KW-0479">Metal-binding</keyword>
<evidence type="ECO:0000313" key="6">
    <source>
        <dbReference type="Proteomes" id="UP000613113"/>
    </source>
</evidence>
<dbReference type="NCBIfam" id="TIGR02727">
    <property type="entry name" value="MTHFS_bact"/>
    <property type="match status" value="1"/>
</dbReference>
<keyword evidence="3 4" id="KW-0067">ATP-binding</keyword>
<evidence type="ECO:0000256" key="1">
    <source>
        <dbReference type="ARBA" id="ARBA00010638"/>
    </source>
</evidence>
<dbReference type="InterPro" id="IPR002698">
    <property type="entry name" value="FTHF_cligase"/>
</dbReference>
<gene>
    <name evidence="5" type="ORF">H8K27_02710</name>
</gene>
<dbReference type="EC" id="6.3.3.2" evidence="4"/>
<evidence type="ECO:0000256" key="3">
    <source>
        <dbReference type="ARBA" id="ARBA00022840"/>
    </source>
</evidence>
<keyword evidence="5" id="KW-0436">Ligase</keyword>
<dbReference type="InterPro" id="IPR037171">
    <property type="entry name" value="NagB/RpiA_transferase-like"/>
</dbReference>
<comment type="cofactor">
    <cofactor evidence="4">
        <name>Mg(2+)</name>
        <dbReference type="ChEBI" id="CHEBI:18420"/>
    </cofactor>
</comment>
<keyword evidence="6" id="KW-1185">Reference proteome</keyword>
<evidence type="ECO:0000313" key="5">
    <source>
        <dbReference type="EMBL" id="MBC3884036.1"/>
    </source>
</evidence>
<comment type="similarity">
    <text evidence="1 4">Belongs to the 5-formyltetrahydrofolate cyclo-ligase family.</text>
</comment>
<dbReference type="SUPFAM" id="SSF100950">
    <property type="entry name" value="NagB/RpiA/CoA transferase-like"/>
    <property type="match status" value="1"/>
</dbReference>
<comment type="catalytic activity">
    <reaction evidence="4">
        <text>(6S)-5-formyl-5,6,7,8-tetrahydrofolate + ATP = (6R)-5,10-methenyltetrahydrofolate + ADP + phosphate</text>
        <dbReference type="Rhea" id="RHEA:10488"/>
        <dbReference type="ChEBI" id="CHEBI:30616"/>
        <dbReference type="ChEBI" id="CHEBI:43474"/>
        <dbReference type="ChEBI" id="CHEBI:57455"/>
        <dbReference type="ChEBI" id="CHEBI:57457"/>
        <dbReference type="ChEBI" id="CHEBI:456216"/>
        <dbReference type="EC" id="6.3.3.2"/>
    </reaction>
</comment>
<proteinExistence type="inferred from homology"/>
<protein>
    <recommendedName>
        <fullName evidence="4">5-formyltetrahydrofolate cyclo-ligase</fullName>
        <ecNumber evidence="4">6.3.3.2</ecNumber>
    </recommendedName>
</protein>
<organism evidence="5 6">
    <name type="scientific">Undibacterium griseum</name>
    <dbReference type="NCBI Taxonomy" id="2762295"/>
    <lineage>
        <taxon>Bacteria</taxon>
        <taxon>Pseudomonadati</taxon>
        <taxon>Pseudomonadota</taxon>
        <taxon>Betaproteobacteria</taxon>
        <taxon>Burkholderiales</taxon>
        <taxon>Oxalobacteraceae</taxon>
        <taxon>Undibacterium</taxon>
    </lineage>
</organism>
<name>A0ABR6YJF2_9BURK</name>
<dbReference type="PANTHER" id="PTHR23407">
    <property type="entry name" value="ATPASE INHIBITOR/5-FORMYLTETRAHYDROFOLATE CYCLO-LIGASE"/>
    <property type="match status" value="1"/>
</dbReference>
<accession>A0ABR6YJF2</accession>
<reference evidence="5 6" key="1">
    <citation type="submission" date="2020-08" db="EMBL/GenBank/DDBJ databases">
        <title>Novel species isolated from subtropical streams in China.</title>
        <authorList>
            <person name="Lu H."/>
        </authorList>
    </citation>
    <scope>NUCLEOTIDE SEQUENCE [LARGE SCALE GENOMIC DNA]</scope>
    <source>
        <strain evidence="5 6">FT31W</strain>
    </source>
</reference>
<dbReference type="Proteomes" id="UP000613113">
    <property type="component" value="Unassembled WGS sequence"/>
</dbReference>
<dbReference type="GO" id="GO:0030272">
    <property type="term" value="F:5-formyltetrahydrofolate cyclo-ligase activity"/>
    <property type="evidence" value="ECO:0007669"/>
    <property type="project" value="UniProtKB-EC"/>
</dbReference>
<comment type="caution">
    <text evidence="5">The sequence shown here is derived from an EMBL/GenBank/DDBJ whole genome shotgun (WGS) entry which is preliminary data.</text>
</comment>
<dbReference type="PIRSF" id="PIRSF006806">
    <property type="entry name" value="FTHF_cligase"/>
    <property type="match status" value="1"/>
</dbReference>
<dbReference type="Pfam" id="PF01812">
    <property type="entry name" value="5-FTHF_cyc-lig"/>
    <property type="match status" value="1"/>
</dbReference>